<dbReference type="OrthoDB" id="580874at2"/>
<dbReference type="Gene3D" id="3.30.420.40">
    <property type="match status" value="2"/>
</dbReference>
<evidence type="ECO:0000256" key="3">
    <source>
        <dbReference type="ARBA" id="ARBA00022840"/>
    </source>
</evidence>
<accession>Q1K495</accession>
<dbReference type="InterPro" id="IPR013126">
    <property type="entry name" value="Hsp_70_fam"/>
</dbReference>
<proteinExistence type="inferred from homology"/>
<dbReference type="EMBL" id="AAEW02000001">
    <property type="protein sequence ID" value="EAT17208.1"/>
    <property type="molecule type" value="Genomic_DNA"/>
</dbReference>
<dbReference type="InterPro" id="IPR018181">
    <property type="entry name" value="Heat_shock_70_CS"/>
</dbReference>
<keyword evidence="3" id="KW-0067">ATP-binding</keyword>
<dbReference type="AlphaFoldDB" id="Q1K495"/>
<dbReference type="InterPro" id="IPR043129">
    <property type="entry name" value="ATPase_NBD"/>
</dbReference>
<dbReference type="Proteomes" id="UP000005695">
    <property type="component" value="Unassembled WGS sequence"/>
</dbReference>
<dbReference type="Pfam" id="PF12531">
    <property type="entry name" value="DUF3731"/>
    <property type="match status" value="1"/>
</dbReference>
<dbReference type="SUPFAM" id="SSF53067">
    <property type="entry name" value="Actin-like ATPase domain"/>
    <property type="match status" value="2"/>
</dbReference>
<reference evidence="4" key="2">
    <citation type="submission" date="2006-05" db="EMBL/GenBank/DDBJ databases">
        <title>Sequencing of the draft genome and assembly of Desulfuromonas acetoxidans DSM 684.</title>
        <authorList>
            <consortium name="US DOE Joint Genome Institute (JGI-PGF)"/>
            <person name="Copeland A."/>
            <person name="Lucas S."/>
            <person name="Lapidus A."/>
            <person name="Barry K."/>
            <person name="Detter J.C."/>
            <person name="Glavina del Rio T."/>
            <person name="Hammon N."/>
            <person name="Israni S."/>
            <person name="Dalin E."/>
            <person name="Tice H."/>
            <person name="Bruce D."/>
            <person name="Pitluck S."/>
            <person name="Richardson P."/>
        </authorList>
    </citation>
    <scope>NUCLEOTIDE SEQUENCE [LARGE SCALE GENOMIC DNA]</scope>
    <source>
        <strain evidence="4">DSM 684</strain>
    </source>
</reference>
<gene>
    <name evidence="4" type="ORF">Dace_3074</name>
</gene>
<dbReference type="CDD" id="cd10170">
    <property type="entry name" value="ASKHA_NBD_HSP70"/>
    <property type="match status" value="1"/>
</dbReference>
<organism evidence="4 5">
    <name type="scientific">Desulfuromonas acetoxidans (strain DSM 684 / 11070)</name>
    <dbReference type="NCBI Taxonomy" id="281689"/>
    <lineage>
        <taxon>Bacteria</taxon>
        <taxon>Pseudomonadati</taxon>
        <taxon>Thermodesulfobacteriota</taxon>
        <taxon>Desulfuromonadia</taxon>
        <taxon>Desulfuromonadales</taxon>
        <taxon>Desulfuromonadaceae</taxon>
        <taxon>Desulfuromonas</taxon>
    </lineage>
</organism>
<keyword evidence="2" id="KW-0547">Nucleotide-binding</keyword>
<keyword evidence="5" id="KW-1185">Reference proteome</keyword>
<evidence type="ECO:0000313" key="4">
    <source>
        <dbReference type="EMBL" id="EAT17208.1"/>
    </source>
</evidence>
<dbReference type="Pfam" id="PF00012">
    <property type="entry name" value="HSP70"/>
    <property type="match status" value="1"/>
</dbReference>
<dbReference type="Gene3D" id="3.90.640.10">
    <property type="entry name" value="Actin, Chain A, domain 4"/>
    <property type="match status" value="1"/>
</dbReference>
<dbReference type="GO" id="GO:0140662">
    <property type="term" value="F:ATP-dependent protein folding chaperone"/>
    <property type="evidence" value="ECO:0007669"/>
    <property type="project" value="InterPro"/>
</dbReference>
<evidence type="ECO:0000256" key="1">
    <source>
        <dbReference type="ARBA" id="ARBA00007381"/>
    </source>
</evidence>
<comment type="caution">
    <text evidence="4">The sequence shown here is derived from an EMBL/GenBank/DDBJ whole genome shotgun (WGS) entry which is preliminary data.</text>
</comment>
<protein>
    <submittedName>
        <fullName evidence="4">Molecular chaperone-like</fullName>
    </submittedName>
</protein>
<reference evidence="4" key="1">
    <citation type="submission" date="2006-05" db="EMBL/GenBank/DDBJ databases">
        <title>Annotation of the draft genome assembly of Desulfuromonas acetoxidans DSM 684.</title>
        <authorList>
            <consortium name="US DOE Joint Genome Institute (JGI-ORNL)"/>
            <person name="Larimer F."/>
            <person name="Land M."/>
            <person name="Hauser L."/>
        </authorList>
    </citation>
    <scope>NUCLEOTIDE SEQUENCE [LARGE SCALE GENOMIC DNA]</scope>
    <source>
        <strain evidence="4">DSM 684</strain>
    </source>
</reference>
<dbReference type="PROSITE" id="PS00297">
    <property type="entry name" value="HSP70_1"/>
    <property type="match status" value="1"/>
</dbReference>
<dbReference type="RefSeq" id="WP_005997427.1">
    <property type="nucleotide sequence ID" value="NZ_AAEW02000001.1"/>
</dbReference>
<dbReference type="InterPro" id="IPR021030">
    <property type="entry name" value="DUF3731"/>
</dbReference>
<sequence length="933" mass="105415">MTQPRYCIGIDLGTTNCVLSYVDRQQSQRGSQVLAINQWDSATTRIENPALPSFAYTPTTSERPQFSATGDAVPEPISGWIAGIYARQQMAFSPGRVIHSAKSWLCHADIDRTAAILPWQSEEIAETDKCSPVQASALYLRWLKEIWQRRMANQQNSDFDGQDIVITVPASFDEVAQELTLKAAKHAGYPKTLRLIEEPQAAFYFWLGRDQNLSQLHDLLEQSPRSSLRILVCDIGGGTTDLSLFDVRTDKQARTGLALERLAVSDHLLLGGDNIDLSLAHTLESRLVKPGKKLTGRQWNQLLAQARDLKERILGGEEQHSQVAADQTFTITLTGSGSGLFASTLSTRVKAEEIQRTILDGFFPQCSSSQRPVRSQQDHKEWGLPYAEDSAISHHLAEFVDGQPIDAVLFNGGTVTPVLLRERLHDLIRSWQPEQPPVVLHNESISMAVARGAARYGWILRQNEQESRIRGGHAHALYLEVVHGRKKKERSLVCILPKGLEAGQTVRIDATSFDLLVNQPARFQCWYASKRNQDRAGTVLDWNNREFHALPPLQTAIHLPPEYPTPANNRLRVSLEASLNELGLLQLYCVDQQDNGRWRLDFNLRKGVDEQQESTPRTTEFNADPHCEQAMPYITAIYGKKKRTDLPDIPAKQLIKSLEKQLGERDQWNSVTLRTLWPELGAGMTRKSRSLDHEVAWLYLAGFTLRPGYGVQHDESRMEELWRAWTLGMAFPKEKRSQSHWYLLWRRVAGGLNAARQQQVLDKILPVLRSSGDPMPEMVYLAAALERISPQIKVELIQRFATCLLKEKIRHKSPYIWALSRLLSRTPLYAGVDRIVHPREVTTLFDKVKDKNWREEPWKGLSGLFAMAARCTDQRDIDLDNSERQLIVAKLRESKADKLAIDQVAHFVPLSDDDREVQFGEALPAGLILIGAP</sequence>
<dbReference type="PANTHER" id="PTHR42749">
    <property type="entry name" value="CELL SHAPE-DETERMINING PROTEIN MREB"/>
    <property type="match status" value="1"/>
</dbReference>
<dbReference type="GO" id="GO:0005524">
    <property type="term" value="F:ATP binding"/>
    <property type="evidence" value="ECO:0007669"/>
    <property type="project" value="UniProtKB-KW"/>
</dbReference>
<comment type="similarity">
    <text evidence="1">Belongs to the heat shock protein 70 family.</text>
</comment>
<evidence type="ECO:0000313" key="5">
    <source>
        <dbReference type="Proteomes" id="UP000005695"/>
    </source>
</evidence>
<name>Q1K495_DESA6</name>
<evidence type="ECO:0000256" key="2">
    <source>
        <dbReference type="ARBA" id="ARBA00022741"/>
    </source>
</evidence>
<dbReference type="PANTHER" id="PTHR42749:SF1">
    <property type="entry name" value="CELL SHAPE-DETERMINING PROTEIN MREB"/>
    <property type="match status" value="1"/>
</dbReference>